<evidence type="ECO:0000256" key="2">
    <source>
        <dbReference type="ARBA" id="ARBA00022737"/>
    </source>
</evidence>
<feature type="region of interest" description="Disordered" evidence="3">
    <location>
        <begin position="678"/>
        <end position="742"/>
    </location>
</feature>
<keyword evidence="4" id="KW-0472">Membrane</keyword>
<dbReference type="InterPro" id="IPR015915">
    <property type="entry name" value="Kelch-typ_b-propeller"/>
</dbReference>
<keyword evidence="4" id="KW-1133">Transmembrane helix</keyword>
<keyword evidence="7" id="KW-1185">Reference proteome</keyword>
<feature type="chain" id="PRO_5046027492" description="Galactose oxidase" evidence="5">
    <location>
        <begin position="24"/>
        <end position="1017"/>
    </location>
</feature>
<feature type="signal peptide" evidence="5">
    <location>
        <begin position="1"/>
        <end position="23"/>
    </location>
</feature>
<sequence length="1017" mass="108983">MNLTGLLNRLAILHLILTYRAVAYTPVSRWGQAVALVNDALFVHGGFSDPNNAYSYTGAPIIDDLLYLPLTAPFDLSSPPWVLVSSSSNSSTKPGPALAWHTLSPVNTSEILLFGGLPAVSSPTVLVLREDSAWLLNVFNRLNPSWWQGPMSWAGEPLRRIHHTATTTTKGLVIIVGGERADGSRLTFSEHYIFDIDGPSFTQLSAESAPPGITGHAAVLLPDGRLLVFGGFDPQSGALLPFSTIWVLDTNTLRWSLLAVTTGSLPRPRRAFAAVLIPGGRIVIHGGCDANFQDTYSDGWILDTSQNPATWTQENSLQQVGERRDHFAVSSGDEIIFGFGYGQSGPSSADPVIWKPSDGSFPTSHSPPNPSSVSPTLPGPTQTQTSDPTGGTGTNGLPTGTFDPNNPTATPPLNDDNNDKSKKATAIAVGTIAAILGLLAGGVLVVYYVRRKRSQEGQFTMLNEDDPDSPHMSGGAILAHRVGEKLPEDPTRRRPLKGWKIGGALTAVPVGIIGIAGTRRTRERRDMLADEDTREFGTDDWRRRNNSSWSLMSFMRRARSREPSYSSYANVGSGTPRWEKGDPFSDGAALLEDDQTGFVGAAAPVPRRDAHRPYNPRQASQASSVSNWSYSDPFADPPEQYTDIPASSLPRRPHPSPAQPLTIQTVLPSVQEPHVLSPVREVSRSTQSQSDHTSTQSSHGHSNDLALSPFDSGSRTSQTSYNPTRPTSLIDSMSSQQMRRSDSWWSRFSRTAFLDRRGSGSRQHGGLVDIRDPNPPPRLGAIEEGQNSGSAGSGDSPGSKRSNSIKHALSKKGSKLYSGHGKSMSSIRTADSEALERTAGMHVAQRERTGSGSQRESSGSYDIGALEEGDLFPDVTRGVDMSFSLTSPADMTLAESSAARRTTPPAVPPFAITAPSKRSSNPSPPQPATPISAASSSDSLDSTASGSRPVRKPTGSAVAARVQDYERRMSLAQDESPPASPRKRRKSSVSYGLVPRPSLYVANPDHRAGPSGDSGMS</sequence>
<comment type="caution">
    <text evidence="6">The sequence shown here is derived from an EMBL/GenBank/DDBJ whole genome shotgun (WGS) entry which is preliminary data.</text>
</comment>
<keyword evidence="5" id="KW-0732">Signal</keyword>
<evidence type="ECO:0000256" key="3">
    <source>
        <dbReference type="SAM" id="MobiDB-lite"/>
    </source>
</evidence>
<keyword evidence="4" id="KW-0812">Transmembrane</keyword>
<evidence type="ECO:0000256" key="1">
    <source>
        <dbReference type="ARBA" id="ARBA00022441"/>
    </source>
</evidence>
<feature type="region of interest" description="Disordered" evidence="3">
    <location>
        <begin position="604"/>
        <end position="660"/>
    </location>
</feature>
<proteinExistence type="predicted"/>
<feature type="compositionally biased region" description="Polar residues" evidence="3">
    <location>
        <begin position="617"/>
        <end position="630"/>
    </location>
</feature>
<feature type="transmembrane region" description="Helical" evidence="4">
    <location>
        <begin position="426"/>
        <end position="449"/>
    </location>
</feature>
<feature type="region of interest" description="Disordered" evidence="3">
    <location>
        <begin position="348"/>
        <end position="418"/>
    </location>
</feature>
<keyword evidence="2" id="KW-0677">Repeat</keyword>
<protein>
    <recommendedName>
        <fullName evidence="8">Galactose oxidase</fullName>
    </recommendedName>
</protein>
<dbReference type="Gene3D" id="2.120.10.80">
    <property type="entry name" value="Kelch-type beta propeller"/>
    <property type="match status" value="2"/>
</dbReference>
<dbReference type="Pfam" id="PF24681">
    <property type="entry name" value="Kelch_KLHDC2_KLHL20_DRC7"/>
    <property type="match status" value="1"/>
</dbReference>
<feature type="compositionally biased region" description="Polar residues" evidence="3">
    <location>
        <begin position="850"/>
        <end position="860"/>
    </location>
</feature>
<name>A0ABR2ZEX3_9AGAR</name>
<evidence type="ECO:0000256" key="5">
    <source>
        <dbReference type="SAM" id="SignalP"/>
    </source>
</evidence>
<dbReference type="PANTHER" id="PTHR46093:SF18">
    <property type="entry name" value="FIBRONECTIN TYPE-III DOMAIN-CONTAINING PROTEIN"/>
    <property type="match status" value="1"/>
</dbReference>
<evidence type="ECO:0000256" key="4">
    <source>
        <dbReference type="SAM" id="Phobius"/>
    </source>
</evidence>
<feature type="compositionally biased region" description="Polar residues" evidence="3">
    <location>
        <begin position="563"/>
        <end position="573"/>
    </location>
</feature>
<dbReference type="Proteomes" id="UP001437256">
    <property type="component" value="Unassembled WGS sequence"/>
</dbReference>
<reference evidence="6 7" key="1">
    <citation type="submission" date="2024-05" db="EMBL/GenBank/DDBJ databases">
        <title>A draft genome resource for the thread blight pathogen Marasmius tenuissimus strain MS-2.</title>
        <authorList>
            <person name="Yulfo-Soto G.E."/>
            <person name="Baruah I.K."/>
            <person name="Amoako-Attah I."/>
            <person name="Bukari Y."/>
            <person name="Meinhardt L.W."/>
            <person name="Bailey B.A."/>
            <person name="Cohen S.P."/>
        </authorList>
    </citation>
    <scope>NUCLEOTIDE SEQUENCE [LARGE SCALE GENOMIC DNA]</scope>
    <source>
        <strain evidence="6 7">MS-2</strain>
    </source>
</reference>
<feature type="compositionally biased region" description="Low complexity" evidence="3">
    <location>
        <begin position="929"/>
        <end position="947"/>
    </location>
</feature>
<feature type="compositionally biased region" description="Low complexity" evidence="3">
    <location>
        <begin position="788"/>
        <end position="799"/>
    </location>
</feature>
<evidence type="ECO:0000313" key="7">
    <source>
        <dbReference type="Proteomes" id="UP001437256"/>
    </source>
</evidence>
<keyword evidence="1" id="KW-0880">Kelch repeat</keyword>
<dbReference type="PANTHER" id="PTHR46093">
    <property type="entry name" value="ACYL-COA-BINDING DOMAIN-CONTAINING PROTEIN 5"/>
    <property type="match status" value="1"/>
</dbReference>
<gene>
    <name evidence="6" type="ORF">AAF712_013027</name>
</gene>
<accession>A0ABR2ZEX3</accession>
<dbReference type="EMBL" id="JBBXMP010000188">
    <property type="protein sequence ID" value="KAL0060180.1"/>
    <property type="molecule type" value="Genomic_DNA"/>
</dbReference>
<feature type="region of interest" description="Disordered" evidence="3">
    <location>
        <begin position="892"/>
        <end position="1017"/>
    </location>
</feature>
<dbReference type="CDD" id="cd12087">
    <property type="entry name" value="TM_EGFR-like"/>
    <property type="match status" value="1"/>
</dbReference>
<evidence type="ECO:0000313" key="6">
    <source>
        <dbReference type="EMBL" id="KAL0060180.1"/>
    </source>
</evidence>
<organism evidence="6 7">
    <name type="scientific">Marasmius tenuissimus</name>
    <dbReference type="NCBI Taxonomy" id="585030"/>
    <lineage>
        <taxon>Eukaryota</taxon>
        <taxon>Fungi</taxon>
        <taxon>Dikarya</taxon>
        <taxon>Basidiomycota</taxon>
        <taxon>Agaricomycotina</taxon>
        <taxon>Agaricomycetes</taxon>
        <taxon>Agaricomycetidae</taxon>
        <taxon>Agaricales</taxon>
        <taxon>Marasmiineae</taxon>
        <taxon>Marasmiaceae</taxon>
        <taxon>Marasmius</taxon>
    </lineage>
</organism>
<feature type="compositionally biased region" description="Low complexity" evidence="3">
    <location>
        <begin position="731"/>
        <end position="742"/>
    </location>
</feature>
<feature type="compositionally biased region" description="Polar residues" evidence="3">
    <location>
        <begin position="711"/>
        <end position="730"/>
    </location>
</feature>
<feature type="region of interest" description="Disordered" evidence="3">
    <location>
        <begin position="562"/>
        <end position="587"/>
    </location>
</feature>
<feature type="region of interest" description="Disordered" evidence="3">
    <location>
        <begin position="756"/>
        <end position="866"/>
    </location>
</feature>
<feature type="transmembrane region" description="Helical" evidence="4">
    <location>
        <begin position="501"/>
        <end position="518"/>
    </location>
</feature>
<feature type="compositionally biased region" description="Low complexity" evidence="3">
    <location>
        <begin position="684"/>
        <end position="700"/>
    </location>
</feature>
<feature type="compositionally biased region" description="Polar residues" evidence="3">
    <location>
        <begin position="379"/>
        <end position="388"/>
    </location>
</feature>
<evidence type="ECO:0008006" key="8">
    <source>
        <dbReference type="Google" id="ProtNLM"/>
    </source>
</evidence>
<dbReference type="SUPFAM" id="SSF117281">
    <property type="entry name" value="Kelch motif"/>
    <property type="match status" value="1"/>
</dbReference>